<dbReference type="AlphaFoldDB" id="A0A9N8ZUR5"/>
<dbReference type="Gene3D" id="3.80.10.10">
    <property type="entry name" value="Ribonuclease Inhibitor"/>
    <property type="match status" value="1"/>
</dbReference>
<dbReference type="CDD" id="cd09917">
    <property type="entry name" value="F-box_SF"/>
    <property type="match status" value="1"/>
</dbReference>
<evidence type="ECO:0000313" key="2">
    <source>
        <dbReference type="EMBL" id="CAG8507823.1"/>
    </source>
</evidence>
<dbReference type="SUPFAM" id="SSF52047">
    <property type="entry name" value="RNI-like"/>
    <property type="match status" value="1"/>
</dbReference>
<keyword evidence="3" id="KW-1185">Reference proteome</keyword>
<gene>
    <name evidence="2" type="ORF">FMOSSE_LOCUS4376</name>
</gene>
<name>A0A9N8ZUR5_FUNMO</name>
<dbReference type="Proteomes" id="UP000789375">
    <property type="component" value="Unassembled WGS sequence"/>
</dbReference>
<dbReference type="Pfam" id="PF12937">
    <property type="entry name" value="F-box-like"/>
    <property type="match status" value="1"/>
</dbReference>
<sequence length="543" mass="63432">MFQHTPVLATETLIQIFKDLDIYSLRSCALVNRYWCQIAIPMLWVEPFENIYEETFPSPGGNYHKEVYVSKSIKNLSSLTDTYINCLSEGSKVKLTNAGIVGFYKTKHPSYDYPAFLKNLDIICLFLGCRAWLSVRFKFKLVTSVERSLLLYQIRLIFFELCKLFMSRCEDVKKLYLINKKFSKELECAEKCNENCLKFCLINNVINPIINQLPDLPGASKCLANLECLGTNCNTPTEFIQKISFFCKEIKNLIFTPGFRLSILSSQNCLKYLILQGHFYNYYPGIKDIFERAFKNLEWLTINGRDALPIKNVDSFENLVSLEVVNKDQSYNQSYNSFRTLADMNFPKLQYLYVDIGPSCFSYFYLLSIIISKTTNLRKLDLHWGHQDVSNFATLTLSIANHCPNLIILKMYWVNEYRESINDLLRIFKYCDKLEYFGILNNGIFDEDSYLPLLGDHLPPNLRVLKHCCVPVDYPAEPLESFFKNASRRLNVPLMIDLNSFITHEHSKIAQEYFLNGLINPSFTKFDYERRLEYYSCNMRYLQ</sequence>
<reference evidence="2" key="1">
    <citation type="submission" date="2021-06" db="EMBL/GenBank/DDBJ databases">
        <authorList>
            <person name="Kallberg Y."/>
            <person name="Tangrot J."/>
            <person name="Rosling A."/>
        </authorList>
    </citation>
    <scope>NUCLEOTIDE SEQUENCE</scope>
    <source>
        <strain evidence="2">87-6 pot B 2015</strain>
    </source>
</reference>
<feature type="domain" description="F-box" evidence="1">
    <location>
        <begin position="10"/>
        <end position="48"/>
    </location>
</feature>
<dbReference type="InterPro" id="IPR036047">
    <property type="entry name" value="F-box-like_dom_sf"/>
</dbReference>
<protein>
    <submittedName>
        <fullName evidence="2">8903_t:CDS:1</fullName>
    </submittedName>
</protein>
<dbReference type="EMBL" id="CAJVPP010000734">
    <property type="protein sequence ID" value="CAG8507823.1"/>
    <property type="molecule type" value="Genomic_DNA"/>
</dbReference>
<evidence type="ECO:0000259" key="1">
    <source>
        <dbReference type="Pfam" id="PF12937"/>
    </source>
</evidence>
<dbReference type="InterPro" id="IPR032675">
    <property type="entry name" value="LRR_dom_sf"/>
</dbReference>
<dbReference type="SUPFAM" id="SSF81383">
    <property type="entry name" value="F-box domain"/>
    <property type="match status" value="1"/>
</dbReference>
<organism evidence="2 3">
    <name type="scientific">Funneliformis mosseae</name>
    <name type="common">Endomycorrhizal fungus</name>
    <name type="synonym">Glomus mosseae</name>
    <dbReference type="NCBI Taxonomy" id="27381"/>
    <lineage>
        <taxon>Eukaryota</taxon>
        <taxon>Fungi</taxon>
        <taxon>Fungi incertae sedis</taxon>
        <taxon>Mucoromycota</taxon>
        <taxon>Glomeromycotina</taxon>
        <taxon>Glomeromycetes</taxon>
        <taxon>Glomerales</taxon>
        <taxon>Glomeraceae</taxon>
        <taxon>Funneliformis</taxon>
    </lineage>
</organism>
<comment type="caution">
    <text evidence="2">The sequence shown here is derived from an EMBL/GenBank/DDBJ whole genome shotgun (WGS) entry which is preliminary data.</text>
</comment>
<proteinExistence type="predicted"/>
<dbReference type="InterPro" id="IPR001810">
    <property type="entry name" value="F-box_dom"/>
</dbReference>
<accession>A0A9N8ZUR5</accession>
<evidence type="ECO:0000313" key="3">
    <source>
        <dbReference type="Proteomes" id="UP000789375"/>
    </source>
</evidence>